<accession>E9AWJ6</accession>
<dbReference type="RefSeq" id="XP_003875818.1">
    <property type="nucleotide sequence ID" value="XM_003875769.1"/>
</dbReference>
<evidence type="ECO:0000256" key="2">
    <source>
        <dbReference type="SAM" id="SignalP"/>
    </source>
</evidence>
<keyword evidence="1" id="KW-1133">Transmembrane helix</keyword>
<organism evidence="3 4">
    <name type="scientific">Leishmania mexicana (strain MHOM/GT/2001/U1103)</name>
    <dbReference type="NCBI Taxonomy" id="929439"/>
    <lineage>
        <taxon>Eukaryota</taxon>
        <taxon>Discoba</taxon>
        <taxon>Euglenozoa</taxon>
        <taxon>Kinetoplastea</taxon>
        <taxon>Metakinetoplastina</taxon>
        <taxon>Trypanosomatida</taxon>
        <taxon>Trypanosomatidae</taxon>
        <taxon>Leishmaniinae</taxon>
        <taxon>Leishmania</taxon>
    </lineage>
</organism>
<protein>
    <recommendedName>
        <fullName evidence="5">Membrane-associated protein</fullName>
    </recommendedName>
</protein>
<dbReference type="AlphaFoldDB" id="E9AWJ6"/>
<feature type="signal peptide" evidence="2">
    <location>
        <begin position="1"/>
        <end position="22"/>
    </location>
</feature>
<keyword evidence="1" id="KW-0812">Transmembrane</keyword>
<dbReference type="Proteomes" id="UP000007259">
    <property type="component" value="Chromosome 24"/>
</dbReference>
<feature type="transmembrane region" description="Helical" evidence="1">
    <location>
        <begin position="277"/>
        <end position="298"/>
    </location>
</feature>
<gene>
    <name evidence="3" type="ORF">LMXM_24_0060</name>
</gene>
<evidence type="ECO:0008006" key="5">
    <source>
        <dbReference type="Google" id="ProtNLM"/>
    </source>
</evidence>
<dbReference type="OMA" id="NGTFEQC"/>
<dbReference type="VEuPathDB" id="TriTrypDB:LmxM.24.0060"/>
<name>E9AWJ6_LEIMU</name>
<dbReference type="OrthoDB" id="262479at2759"/>
<dbReference type="PhylomeDB" id="E9AWJ6"/>
<dbReference type="KEGG" id="lmi:LMXM_24_0060"/>
<evidence type="ECO:0000256" key="1">
    <source>
        <dbReference type="SAM" id="Phobius"/>
    </source>
</evidence>
<sequence>MSYSSLLAVFILFFASLGVANGDTSFNFEAQVILENATVNSDFMVTTGFTEHITAALQNAASPPSPLRTVVHAVPPHLVIMLSMWYTGEPEAVQTAISNINGTYTKWTSGDTLAVNGALSHTCLTNIGQQPTFINYTNSCSYWDALLPPRSNETCWRNLSLTFYTAVTNQSDPRASLRSALCSFLPTDCELITYGDLTSTQITINGSAIIVNVMPFTVMSSNREATLVTLVTYAQYASVLVEHSIVYILAGGVQVFFRGDPQSFSINGTFEQCVEKMWYLIFFIILGPAFLIVSYCLFQRGRASGKRSINKSERDIRAGVHLSAAPWANIGAGYQYGPPQGYGSGYNSVGDWQHGGGLYASPQNVPQRFLEQGSQGGLQGWGDQQYDDKYFGGQEYDAQQYVSQESDEN</sequence>
<proteinExistence type="predicted"/>
<keyword evidence="1" id="KW-0472">Membrane</keyword>
<dbReference type="EMBL" id="FR799577">
    <property type="protein sequence ID" value="CBZ27332.1"/>
    <property type="molecule type" value="Genomic_DNA"/>
</dbReference>
<keyword evidence="4" id="KW-1185">Reference proteome</keyword>
<evidence type="ECO:0000313" key="4">
    <source>
        <dbReference type="Proteomes" id="UP000007259"/>
    </source>
</evidence>
<reference evidence="3 4" key="1">
    <citation type="journal article" date="2011" name="Genome Res.">
        <title>Chromosome and gene copy number variation allow major structural change between species and strains of Leishmania.</title>
        <authorList>
            <person name="Rogers M.B."/>
            <person name="Hilley J.D."/>
            <person name="Dickens N.J."/>
            <person name="Wilkes J."/>
            <person name="Bates P.A."/>
            <person name="Depledge D.P."/>
            <person name="Harris D."/>
            <person name="Her Y."/>
            <person name="Herzyk P."/>
            <person name="Imamura H."/>
            <person name="Otto T.D."/>
            <person name="Sanders M."/>
            <person name="Seeger K."/>
            <person name="Dujardin J.C."/>
            <person name="Berriman M."/>
            <person name="Smith D.F."/>
            <person name="Hertz-Fowler C."/>
            <person name="Mottram J.C."/>
        </authorList>
    </citation>
    <scope>NUCLEOTIDE SEQUENCE [LARGE SCALE GENOMIC DNA]</scope>
    <source>
        <strain evidence="3 4">MHOM/GT/2001/U1103</strain>
    </source>
</reference>
<feature type="chain" id="PRO_5003233216" description="Membrane-associated protein" evidence="2">
    <location>
        <begin position="23"/>
        <end position="409"/>
    </location>
</feature>
<dbReference type="GeneID" id="13448872"/>
<evidence type="ECO:0000313" key="3">
    <source>
        <dbReference type="EMBL" id="CBZ27332.1"/>
    </source>
</evidence>
<keyword evidence="2" id="KW-0732">Signal</keyword>